<name>A0A8J7R2H5_9HYPH</name>
<dbReference type="AlphaFoldDB" id="A0A8J7R2H5"/>
<dbReference type="SUPFAM" id="SSF141868">
    <property type="entry name" value="EAL domain-like"/>
    <property type="match status" value="1"/>
</dbReference>
<comment type="caution">
    <text evidence="2">The sequence shown here is derived from an EMBL/GenBank/DDBJ whole genome shotgun (WGS) entry which is preliminary data.</text>
</comment>
<gene>
    <name evidence="2" type="ORF">J5Y06_10320</name>
</gene>
<organism evidence="2 3">
    <name type="scientific">Tianweitania sediminis</name>
    <dbReference type="NCBI Taxonomy" id="1502156"/>
    <lineage>
        <taxon>Bacteria</taxon>
        <taxon>Pseudomonadati</taxon>
        <taxon>Pseudomonadota</taxon>
        <taxon>Alphaproteobacteria</taxon>
        <taxon>Hyphomicrobiales</taxon>
        <taxon>Phyllobacteriaceae</taxon>
        <taxon>Tianweitania</taxon>
    </lineage>
</organism>
<dbReference type="Gene3D" id="3.30.450.40">
    <property type="match status" value="1"/>
</dbReference>
<dbReference type="CDD" id="cd01948">
    <property type="entry name" value="EAL"/>
    <property type="match status" value="1"/>
</dbReference>
<dbReference type="SMART" id="SM00065">
    <property type="entry name" value="GAF"/>
    <property type="match status" value="1"/>
</dbReference>
<dbReference type="EMBL" id="JAGIYY010000002">
    <property type="protein sequence ID" value="MBP0439045.1"/>
    <property type="molecule type" value="Genomic_DNA"/>
</dbReference>
<sequence length="408" mass="44917">MATLQFGNPLFQTDSLQTALSSIRKHLGMEVAYISEFVGDETVYREVDAPGLEALIKVGDKRPLDEVYCRHILAGRLPELISDTSQYELARSMPITAAVPIGAHMSVPIRDRNGTAVGMFCCLSPSPNKTLNERDLQIMRVFADMAAEQISEKSESQRHDATKRAAVESVIAEEAFSIVYQPIWNFLTDRPTGFEALCRFAPQPYRSPDKWLQDAFEVGLGPKLEMCLIKKAVTALARLPENTYLSVNISPETLITHVSEVLEWQIPFDRLIFEITEHAAVDDYVVLLAAVEKIRAVGAGIAIDDAGAGYSGLQHILRLKPEIVKLDMSLTRAVDSDDARQALASALIFFSLKTSCILVAEGIETTSELQTLRCLGVPRGQGYLLGRPAGLDEVLNLLTDGWKLQPTG</sequence>
<keyword evidence="3" id="KW-1185">Reference proteome</keyword>
<dbReference type="Gene3D" id="3.20.20.450">
    <property type="entry name" value="EAL domain"/>
    <property type="match status" value="1"/>
</dbReference>
<dbReference type="Proteomes" id="UP000666240">
    <property type="component" value="Unassembled WGS sequence"/>
</dbReference>
<dbReference type="PANTHER" id="PTHR33121">
    <property type="entry name" value="CYCLIC DI-GMP PHOSPHODIESTERASE PDEF"/>
    <property type="match status" value="1"/>
</dbReference>
<evidence type="ECO:0000259" key="1">
    <source>
        <dbReference type="PROSITE" id="PS50883"/>
    </source>
</evidence>
<dbReference type="PANTHER" id="PTHR33121:SF70">
    <property type="entry name" value="SIGNALING PROTEIN YKOW"/>
    <property type="match status" value="1"/>
</dbReference>
<dbReference type="InterPro" id="IPR001633">
    <property type="entry name" value="EAL_dom"/>
</dbReference>
<dbReference type="Pfam" id="PF01590">
    <property type="entry name" value="GAF"/>
    <property type="match status" value="1"/>
</dbReference>
<reference evidence="2" key="1">
    <citation type="submission" date="2021-03" db="EMBL/GenBank/DDBJ databases">
        <title>Genome sequencing and assembly of Tianweitania sediminis.</title>
        <authorList>
            <person name="Chhetri G."/>
        </authorList>
    </citation>
    <scope>NUCLEOTIDE SEQUENCE</scope>
    <source>
        <strain evidence="2">Z8</strain>
    </source>
</reference>
<proteinExistence type="predicted"/>
<dbReference type="InterPro" id="IPR035919">
    <property type="entry name" value="EAL_sf"/>
</dbReference>
<accession>A0A8J7R2H5</accession>
<evidence type="ECO:0000313" key="3">
    <source>
        <dbReference type="Proteomes" id="UP000666240"/>
    </source>
</evidence>
<feature type="domain" description="EAL" evidence="1">
    <location>
        <begin position="160"/>
        <end position="402"/>
    </location>
</feature>
<dbReference type="InterPro" id="IPR003018">
    <property type="entry name" value="GAF"/>
</dbReference>
<evidence type="ECO:0000313" key="2">
    <source>
        <dbReference type="EMBL" id="MBP0439045.1"/>
    </source>
</evidence>
<protein>
    <submittedName>
        <fullName evidence="2">EAL domain-containing protein</fullName>
    </submittedName>
</protein>
<dbReference type="Pfam" id="PF00563">
    <property type="entry name" value="EAL"/>
    <property type="match status" value="1"/>
</dbReference>
<dbReference type="InterPro" id="IPR029016">
    <property type="entry name" value="GAF-like_dom_sf"/>
</dbReference>
<dbReference type="PROSITE" id="PS50883">
    <property type="entry name" value="EAL"/>
    <property type="match status" value="1"/>
</dbReference>
<dbReference type="SUPFAM" id="SSF55781">
    <property type="entry name" value="GAF domain-like"/>
    <property type="match status" value="1"/>
</dbReference>
<dbReference type="InterPro" id="IPR050706">
    <property type="entry name" value="Cyclic-di-GMP_PDE-like"/>
</dbReference>
<dbReference type="SMART" id="SM00052">
    <property type="entry name" value="EAL"/>
    <property type="match status" value="1"/>
</dbReference>
<dbReference type="GO" id="GO:0071111">
    <property type="term" value="F:cyclic-guanylate-specific phosphodiesterase activity"/>
    <property type="evidence" value="ECO:0007669"/>
    <property type="project" value="InterPro"/>
</dbReference>
<dbReference type="RefSeq" id="WP_209335034.1">
    <property type="nucleotide sequence ID" value="NZ_JAGIYY010000002.1"/>
</dbReference>